<evidence type="ECO:0000313" key="11">
    <source>
        <dbReference type="Proteomes" id="UP000009145"/>
    </source>
</evidence>
<evidence type="ECO:0000256" key="1">
    <source>
        <dbReference type="ARBA" id="ARBA00004651"/>
    </source>
</evidence>
<evidence type="ECO:0000313" key="10">
    <source>
        <dbReference type="EMBL" id="AFJ02363.1"/>
    </source>
</evidence>
<name>I1YHH0_METFJ</name>
<keyword evidence="6 8" id="KW-1133">Transmembrane helix</keyword>
<feature type="transmembrane region" description="Helical" evidence="8">
    <location>
        <begin position="145"/>
        <end position="161"/>
    </location>
</feature>
<dbReference type="KEGG" id="mec:Q7C_1212"/>
<evidence type="ECO:0000256" key="7">
    <source>
        <dbReference type="ARBA" id="ARBA00023136"/>
    </source>
</evidence>
<dbReference type="GO" id="GO:0005886">
    <property type="term" value="C:plasma membrane"/>
    <property type="evidence" value="ECO:0007669"/>
    <property type="project" value="UniProtKB-SubCell"/>
</dbReference>
<dbReference type="RefSeq" id="WP_014703783.1">
    <property type="nucleotide sequence ID" value="NC_017856.1"/>
</dbReference>
<evidence type="ECO:0000256" key="8">
    <source>
        <dbReference type="SAM" id="Phobius"/>
    </source>
</evidence>
<dbReference type="OrthoDB" id="369870at2"/>
<dbReference type="AlphaFoldDB" id="I1YHH0"/>
<keyword evidence="11" id="KW-1185">Reference proteome</keyword>
<protein>
    <submittedName>
        <fullName evidence="10">Protein rarD</fullName>
    </submittedName>
</protein>
<dbReference type="InterPro" id="IPR000620">
    <property type="entry name" value="EamA_dom"/>
</dbReference>
<feature type="transmembrane region" description="Helical" evidence="8">
    <location>
        <begin position="69"/>
        <end position="86"/>
    </location>
</feature>
<feature type="transmembrane region" description="Helical" evidence="8">
    <location>
        <begin position="210"/>
        <end position="229"/>
    </location>
</feature>
<dbReference type="Proteomes" id="UP000009145">
    <property type="component" value="Chromosome"/>
</dbReference>
<reference evidence="10 11" key="1">
    <citation type="journal article" date="2012" name="J. Bacteriol.">
        <title>Complete genome sequences of Methylophaga sp. strain JAM1 and Methylophaga sp. strain JAM7.</title>
        <authorList>
            <person name="Villeneuve C."/>
            <person name="Martineau C."/>
            <person name="Mauffrey F."/>
            <person name="Villemur R."/>
        </authorList>
    </citation>
    <scope>NUCLEOTIDE SEQUENCE [LARGE SCALE GENOMIC DNA]</scope>
    <source>
        <strain evidence="10 11">JAM7</strain>
    </source>
</reference>
<keyword evidence="7 8" id="KW-0472">Membrane</keyword>
<keyword evidence="3" id="KW-0813">Transport</keyword>
<dbReference type="eggNOG" id="COG2962">
    <property type="taxonomic scope" value="Bacteria"/>
</dbReference>
<organism evidence="10 11">
    <name type="scientific">Methylophaga frappieri (strain ATCC BAA-2434 / DSM 25690 / JAM7)</name>
    <dbReference type="NCBI Taxonomy" id="754477"/>
    <lineage>
        <taxon>Bacteria</taxon>
        <taxon>Pseudomonadati</taxon>
        <taxon>Pseudomonadota</taxon>
        <taxon>Gammaproteobacteria</taxon>
        <taxon>Thiotrichales</taxon>
        <taxon>Piscirickettsiaceae</taxon>
        <taxon>Methylophaga</taxon>
    </lineage>
</organism>
<dbReference type="PANTHER" id="PTHR22911">
    <property type="entry name" value="ACYL-MALONYL CONDENSING ENZYME-RELATED"/>
    <property type="match status" value="1"/>
</dbReference>
<evidence type="ECO:0000256" key="5">
    <source>
        <dbReference type="ARBA" id="ARBA00022692"/>
    </source>
</evidence>
<comment type="similarity">
    <text evidence="2">Belongs to the EamA transporter family.</text>
</comment>
<dbReference type="InterPro" id="IPR004626">
    <property type="entry name" value="RarD"/>
</dbReference>
<dbReference type="InterPro" id="IPR037185">
    <property type="entry name" value="EmrE-like"/>
</dbReference>
<feature type="transmembrane region" description="Helical" evidence="8">
    <location>
        <begin position="173"/>
        <end position="190"/>
    </location>
</feature>
<feature type="transmembrane region" description="Helical" evidence="8">
    <location>
        <begin position="266"/>
        <end position="283"/>
    </location>
</feature>
<dbReference type="HOGENOM" id="CLU_054508_1_0_6"/>
<feature type="transmembrane region" description="Helical" evidence="8">
    <location>
        <begin position="236"/>
        <end position="260"/>
    </location>
</feature>
<dbReference type="PATRIC" id="fig|754477.3.peg.1192"/>
<sequence>MHGLILAISAYLIWGGFPLFFHYLSHVAATEVLAHRIVWSFMATLLLGLILGRGRTLRRLISDGHQMRWLFLSALLIAINWLIYIWAVSQQRVLEASLGYFITPVLSLLLARLILKETLHLLQWWAAAFAGLAIAWELISLKTLPWIGLSLAIAFALYGLIRKQHPVDGLNGLTAECLTLLPLTLIWFIWQISFYPATLAFGHNAFNTTMLISAGLLTALPLVLFAMAAKRADLSVVGFFMYLNPTVQFLIGVFVLHEAYPPERQITFILIWIGMLLFIAGMWRQRQQRRST</sequence>
<evidence type="ECO:0000256" key="6">
    <source>
        <dbReference type="ARBA" id="ARBA00022989"/>
    </source>
</evidence>
<dbReference type="EMBL" id="CP003380">
    <property type="protein sequence ID" value="AFJ02363.1"/>
    <property type="molecule type" value="Genomic_DNA"/>
</dbReference>
<evidence type="ECO:0000256" key="2">
    <source>
        <dbReference type="ARBA" id="ARBA00007362"/>
    </source>
</evidence>
<proteinExistence type="inferred from homology"/>
<evidence type="ECO:0000259" key="9">
    <source>
        <dbReference type="Pfam" id="PF00892"/>
    </source>
</evidence>
<keyword evidence="4" id="KW-1003">Cell membrane</keyword>
<feature type="transmembrane region" description="Helical" evidence="8">
    <location>
        <begin position="37"/>
        <end position="57"/>
    </location>
</feature>
<accession>I1YHH0</accession>
<comment type="subcellular location">
    <subcellularLocation>
        <location evidence="1">Cell membrane</location>
        <topology evidence="1">Multi-pass membrane protein</topology>
    </subcellularLocation>
</comment>
<evidence type="ECO:0000256" key="3">
    <source>
        <dbReference type="ARBA" id="ARBA00022448"/>
    </source>
</evidence>
<keyword evidence="5 8" id="KW-0812">Transmembrane</keyword>
<feature type="domain" description="EamA" evidence="9">
    <location>
        <begin position="3"/>
        <end position="135"/>
    </location>
</feature>
<feature type="transmembrane region" description="Helical" evidence="8">
    <location>
        <begin position="98"/>
        <end position="115"/>
    </location>
</feature>
<dbReference type="SUPFAM" id="SSF103481">
    <property type="entry name" value="Multidrug resistance efflux transporter EmrE"/>
    <property type="match status" value="2"/>
</dbReference>
<dbReference type="Pfam" id="PF00892">
    <property type="entry name" value="EamA"/>
    <property type="match status" value="1"/>
</dbReference>
<dbReference type="PANTHER" id="PTHR22911:SF137">
    <property type="entry name" value="SOLUTE CARRIER FAMILY 35 MEMBER G2-RELATED"/>
    <property type="match status" value="1"/>
</dbReference>
<feature type="transmembrane region" description="Helical" evidence="8">
    <location>
        <begin position="122"/>
        <end position="139"/>
    </location>
</feature>
<evidence type="ECO:0000256" key="4">
    <source>
        <dbReference type="ARBA" id="ARBA00022475"/>
    </source>
</evidence>
<dbReference type="NCBIfam" id="TIGR00688">
    <property type="entry name" value="rarD"/>
    <property type="match status" value="1"/>
</dbReference>
<gene>
    <name evidence="10" type="ordered locus">Q7C_1212</name>
</gene>
<feature type="transmembrane region" description="Helical" evidence="8">
    <location>
        <begin position="5"/>
        <end position="25"/>
    </location>
</feature>